<name>A0A8J2X0P6_9STRA</name>
<protein>
    <submittedName>
        <fullName evidence="2">Uncharacterized protein</fullName>
    </submittedName>
</protein>
<accession>A0A8J2X0P6</accession>
<evidence type="ECO:0000313" key="3">
    <source>
        <dbReference type="Proteomes" id="UP000789595"/>
    </source>
</evidence>
<proteinExistence type="predicted"/>
<gene>
    <name evidence="2" type="ORF">PECAL_2P26930</name>
</gene>
<evidence type="ECO:0000256" key="1">
    <source>
        <dbReference type="SAM" id="SignalP"/>
    </source>
</evidence>
<reference evidence="2" key="1">
    <citation type="submission" date="2021-11" db="EMBL/GenBank/DDBJ databases">
        <authorList>
            <consortium name="Genoscope - CEA"/>
            <person name="William W."/>
        </authorList>
    </citation>
    <scope>NUCLEOTIDE SEQUENCE</scope>
</reference>
<dbReference type="EMBL" id="CAKKNE010000002">
    <property type="protein sequence ID" value="CAH0369566.1"/>
    <property type="molecule type" value="Genomic_DNA"/>
</dbReference>
<evidence type="ECO:0000313" key="2">
    <source>
        <dbReference type="EMBL" id="CAH0369566.1"/>
    </source>
</evidence>
<feature type="chain" id="PRO_5035144431" evidence="1">
    <location>
        <begin position="16"/>
        <end position="195"/>
    </location>
</feature>
<dbReference type="AlphaFoldDB" id="A0A8J2X0P6"/>
<sequence length="195" mass="21020">MQRVILALMLGSATALAPVSVPSAQKHAVARRGFGNALLGGAAALIGTAANAYEGVYSMDIVKAADAVLDEDALRSGSVQGALNEFKSYAVGVVKLREVLSNDNQFDVGKVLKKEYDIVKVRATFNKLTPIWDEDTQRGVDRLTRAVIQDITEAEAASKYNDEGVRTPKKLTLLTAKLDKLDGSMRKLFGYCISK</sequence>
<dbReference type="Proteomes" id="UP000789595">
    <property type="component" value="Unassembled WGS sequence"/>
</dbReference>
<feature type="signal peptide" evidence="1">
    <location>
        <begin position="1"/>
        <end position="15"/>
    </location>
</feature>
<dbReference type="OrthoDB" id="188983at2759"/>
<keyword evidence="1" id="KW-0732">Signal</keyword>
<comment type="caution">
    <text evidence="2">The sequence shown here is derived from an EMBL/GenBank/DDBJ whole genome shotgun (WGS) entry which is preliminary data.</text>
</comment>
<keyword evidence="3" id="KW-1185">Reference proteome</keyword>
<organism evidence="2 3">
    <name type="scientific">Pelagomonas calceolata</name>
    <dbReference type="NCBI Taxonomy" id="35677"/>
    <lineage>
        <taxon>Eukaryota</taxon>
        <taxon>Sar</taxon>
        <taxon>Stramenopiles</taxon>
        <taxon>Ochrophyta</taxon>
        <taxon>Pelagophyceae</taxon>
        <taxon>Pelagomonadales</taxon>
        <taxon>Pelagomonadaceae</taxon>
        <taxon>Pelagomonas</taxon>
    </lineage>
</organism>